<sequence length="124" mass="13950">MNCRETHSGWVVLDEVQFELGLAGSSSSLKREASFVNKGWEERRAGLGYLASACAAAVALQAWHEVRTQAYSTTTITSAEAKRTRRALLLLQRTFRDIDMPPHRVQWNRVLTSWCAELILLALC</sequence>
<dbReference type="RefSeq" id="XP_003148148.1">
    <property type="nucleotide sequence ID" value="XM_003148100.1"/>
</dbReference>
<dbReference type="AlphaFoldDB" id="A0A1S0TLE2"/>
<proteinExistence type="predicted"/>
<dbReference type="EMBL" id="JH712113">
    <property type="protein sequence ID" value="EFO15920.1"/>
    <property type="molecule type" value="Genomic_DNA"/>
</dbReference>
<accession>A0A1S0TLE2</accession>
<dbReference type="KEGG" id="loa:LOAG_12588"/>
<organism evidence="1">
    <name type="scientific">Loa loa</name>
    <name type="common">Eye worm</name>
    <name type="synonym">Filaria loa</name>
    <dbReference type="NCBI Taxonomy" id="7209"/>
    <lineage>
        <taxon>Eukaryota</taxon>
        <taxon>Metazoa</taxon>
        <taxon>Ecdysozoa</taxon>
        <taxon>Nematoda</taxon>
        <taxon>Chromadorea</taxon>
        <taxon>Rhabditida</taxon>
        <taxon>Spirurina</taxon>
        <taxon>Spiruromorpha</taxon>
        <taxon>Filarioidea</taxon>
        <taxon>Onchocercidae</taxon>
        <taxon>Loa</taxon>
    </lineage>
</organism>
<dbReference type="InParanoid" id="A0A1S0TLE2"/>
<dbReference type="CTD" id="9950053"/>
<name>A0A1S0TLE2_LOALO</name>
<dbReference type="GeneID" id="9950053"/>
<protein>
    <submittedName>
        <fullName evidence="1">Uncharacterized protein</fullName>
    </submittedName>
</protein>
<evidence type="ECO:0000313" key="1">
    <source>
        <dbReference type="EMBL" id="EFO15920.1"/>
    </source>
</evidence>
<reference evidence="1" key="1">
    <citation type="submission" date="2012-04" db="EMBL/GenBank/DDBJ databases">
        <title>The Genome Sequence of Loa loa.</title>
        <authorList>
            <consortium name="The Broad Institute Genome Sequencing Platform"/>
            <consortium name="Broad Institute Genome Sequencing Center for Infectious Disease"/>
            <person name="Nutman T.B."/>
            <person name="Fink D.L."/>
            <person name="Russ C."/>
            <person name="Young S."/>
            <person name="Zeng Q."/>
            <person name="Gargeya S."/>
            <person name="Alvarado L."/>
            <person name="Berlin A."/>
            <person name="Chapman S.B."/>
            <person name="Chen Z."/>
            <person name="Freedman E."/>
            <person name="Gellesch M."/>
            <person name="Goldberg J."/>
            <person name="Griggs A."/>
            <person name="Gujja S."/>
            <person name="Heilman E.R."/>
            <person name="Heiman D."/>
            <person name="Howarth C."/>
            <person name="Mehta T."/>
            <person name="Neiman D."/>
            <person name="Pearson M."/>
            <person name="Roberts A."/>
            <person name="Saif S."/>
            <person name="Shea T."/>
            <person name="Shenoy N."/>
            <person name="Sisk P."/>
            <person name="Stolte C."/>
            <person name="Sykes S."/>
            <person name="White J."/>
            <person name="Yandava C."/>
            <person name="Haas B."/>
            <person name="Henn M.R."/>
            <person name="Nusbaum C."/>
            <person name="Birren B."/>
        </authorList>
    </citation>
    <scope>NUCLEOTIDE SEQUENCE [LARGE SCALE GENOMIC DNA]</scope>
</reference>
<gene>
    <name evidence="1" type="ORF">LOAG_12588</name>
</gene>